<dbReference type="AlphaFoldDB" id="A0A0U1LZF4"/>
<dbReference type="OrthoDB" id="4223097at2759"/>
<reference evidence="7 8" key="1">
    <citation type="submission" date="2015-04" db="EMBL/GenBank/DDBJ databases">
        <authorList>
            <person name="Syromyatnikov M.Y."/>
            <person name="Popov V.N."/>
        </authorList>
    </citation>
    <scope>NUCLEOTIDE SEQUENCE [LARGE SCALE GENOMIC DNA]</scope>
    <source>
        <strain evidence="7">WF-38-12</strain>
    </source>
</reference>
<keyword evidence="8" id="KW-1185">Reference proteome</keyword>
<dbReference type="GO" id="GO:0046872">
    <property type="term" value="F:metal ion binding"/>
    <property type="evidence" value="ECO:0007669"/>
    <property type="project" value="UniProtKB-KW"/>
</dbReference>
<evidence type="ECO:0000256" key="2">
    <source>
        <dbReference type="ARBA" id="ARBA00022833"/>
    </source>
</evidence>
<dbReference type="Proteomes" id="UP000054383">
    <property type="component" value="Unassembled WGS sequence"/>
</dbReference>
<organism evidence="7 8">
    <name type="scientific">Talaromyces islandicus</name>
    <name type="common">Penicillium islandicum</name>
    <dbReference type="NCBI Taxonomy" id="28573"/>
    <lineage>
        <taxon>Eukaryota</taxon>
        <taxon>Fungi</taxon>
        <taxon>Dikarya</taxon>
        <taxon>Ascomycota</taxon>
        <taxon>Pezizomycotina</taxon>
        <taxon>Eurotiomycetes</taxon>
        <taxon>Eurotiomycetidae</taxon>
        <taxon>Eurotiales</taxon>
        <taxon>Trichocomaceae</taxon>
        <taxon>Talaromyces</taxon>
        <taxon>Talaromyces sect. Islandici</taxon>
    </lineage>
</organism>
<evidence type="ECO:0000313" key="8">
    <source>
        <dbReference type="Proteomes" id="UP000054383"/>
    </source>
</evidence>
<keyword evidence="3" id="KW-0805">Transcription regulation</keyword>
<evidence type="ECO:0000256" key="5">
    <source>
        <dbReference type="ARBA" id="ARBA00023163"/>
    </source>
</evidence>
<dbReference type="PANTHER" id="PTHR36206">
    <property type="entry name" value="ASPERCRYPTIN BIOSYNTHESIS CLUSTER-SPECIFIC TRANSCRIPTION REGULATOR ATNN-RELATED"/>
    <property type="match status" value="1"/>
</dbReference>
<keyword evidence="4" id="KW-0238">DNA-binding</keyword>
<dbReference type="EMBL" id="CVMT01000005">
    <property type="protein sequence ID" value="CRG88698.1"/>
    <property type="molecule type" value="Genomic_DNA"/>
</dbReference>
<keyword evidence="6" id="KW-0539">Nucleus</keyword>
<dbReference type="STRING" id="28573.A0A0U1LZF4"/>
<name>A0A0U1LZF4_TALIS</name>
<sequence length="449" mass="51151">MHQYRAGGTRERRAFEYYFHKAGPLLSGVLDQDFWSGSVLQICRVEPVIWDAIISLSVLYERPPIHETMPWLLVNDPAEVRHQYHRDALVWYSRSLALLQQRIDHSTVEPMVALVSCILFIAIELLQGNRKAAKILYKEGAQLMASTTSTATMADTLEPMFRRLGTSVLITSESLEESIGLHLSLPYERFASIQEARNILYSIVAEVKTLNTDAKAYLRRTAYGQLHKVPALLAKQQRLRDRLAKWNHLFTYKFMHDPNSDGTIATLLMTYTSIFIETEATLSFDQSTYDAYESEFAQIIDLAPTAVAWTRNSEGKQPPFTFEMGVFFPLFVTGLKCPFPKLRRQALRYMLDAPPAQGLFMCTPAVQVVALLIELEENPDTFLPGQVSQLFDILDKPGHIPPAQHRTCDFSVSSVVDVEGNTRSWLNYTNCRYDEEGRAFFIEKRVSMS</sequence>
<proteinExistence type="predicted"/>
<evidence type="ECO:0000256" key="6">
    <source>
        <dbReference type="ARBA" id="ARBA00023242"/>
    </source>
</evidence>
<evidence type="ECO:0008006" key="9">
    <source>
        <dbReference type="Google" id="ProtNLM"/>
    </source>
</evidence>
<evidence type="ECO:0000256" key="4">
    <source>
        <dbReference type="ARBA" id="ARBA00023125"/>
    </source>
</evidence>
<evidence type="ECO:0000313" key="7">
    <source>
        <dbReference type="EMBL" id="CRG88698.1"/>
    </source>
</evidence>
<dbReference type="InterPro" id="IPR052360">
    <property type="entry name" value="Transcr_Regulatory_Proteins"/>
</dbReference>
<keyword evidence="1" id="KW-0479">Metal-binding</keyword>
<gene>
    <name evidence="7" type="ORF">PISL3812_05732</name>
</gene>
<accession>A0A0U1LZF4</accession>
<keyword evidence="2" id="KW-0862">Zinc</keyword>
<evidence type="ECO:0000256" key="3">
    <source>
        <dbReference type="ARBA" id="ARBA00023015"/>
    </source>
</evidence>
<dbReference type="PANTHER" id="PTHR36206:SF14">
    <property type="entry name" value="ZN(2)-C6 FUNGAL-TYPE DOMAIN-CONTAINING PROTEIN-RELATED"/>
    <property type="match status" value="1"/>
</dbReference>
<dbReference type="GO" id="GO:0003677">
    <property type="term" value="F:DNA binding"/>
    <property type="evidence" value="ECO:0007669"/>
    <property type="project" value="UniProtKB-KW"/>
</dbReference>
<protein>
    <recommendedName>
        <fullName evidence="9">C6 zinc finger domain protein</fullName>
    </recommendedName>
</protein>
<evidence type="ECO:0000256" key="1">
    <source>
        <dbReference type="ARBA" id="ARBA00022723"/>
    </source>
</evidence>
<keyword evidence="5" id="KW-0804">Transcription</keyword>
<dbReference type="OMA" id="ICRVEPL"/>